<gene>
    <name evidence="2" type="primary">gatD</name>
    <name evidence="4" type="ordered locus">mru_0708</name>
</gene>
<dbReference type="GO" id="GO:0071555">
    <property type="term" value="P:cell wall organization"/>
    <property type="evidence" value="ECO:0007669"/>
    <property type="project" value="UniProtKB-KW"/>
</dbReference>
<comment type="similarity">
    <text evidence="2">Belongs to the CobB/CobQ family. GatD subfamily.</text>
</comment>
<dbReference type="AlphaFoldDB" id="D3E1Z8"/>
<dbReference type="KEGG" id="mru:mru_0708"/>
<dbReference type="OrthoDB" id="67837at2157"/>
<dbReference type="Proteomes" id="UP000008680">
    <property type="component" value="Chromosome"/>
</dbReference>
<dbReference type="GO" id="GO:0008360">
    <property type="term" value="P:regulation of cell shape"/>
    <property type="evidence" value="ECO:0007669"/>
    <property type="project" value="UniProtKB-KW"/>
</dbReference>
<evidence type="ECO:0000256" key="2">
    <source>
        <dbReference type="HAMAP-Rule" id="MF_02213"/>
    </source>
</evidence>
<keyword evidence="5" id="KW-1185">Reference proteome</keyword>
<sequence>MDNLELTVMNMYSDILNTYGDIGNFRCINQRIRWRDISLNIQECTIDKDDDFEWEDIDIILIGGGSDNNQSIVSNHLLEQRKDLVEFIENGGVLLAICGSYQMFGNKYLDVDGKDIPCLEVFDIETTSRPDRLIGDIVISNAIPDSNNVLNKDFDFKLKDMVGFENHGGRTYHNHDPLGHVKVGFGNNGEDKGEGMVYKNFLASYLHGPFLPKNPHIADYMIFNALNRKYSITEIKDLNDTIEIRAHERMLKRLLNDK</sequence>
<keyword evidence="2" id="KW-0961">Cell wall biogenesis/degradation</keyword>
<keyword evidence="2" id="KW-0133">Cell shape</keyword>
<comment type="subunit">
    <text evidence="2">Forms a heterodimer with MurT.</text>
</comment>
<comment type="function">
    <text evidence="2">The lipid II isoglutaminyl synthase complex catalyzes the formation of alpha-D-isoglutamine in the cell wall lipid II stem peptide. The GatD subunit catalyzes the hydrolysis of glutamine to glutamate and ammonia. The resulting ammonia molecule is channeled to the active site of MurT.</text>
</comment>
<proteinExistence type="inferred from homology"/>
<evidence type="ECO:0000313" key="5">
    <source>
        <dbReference type="Proteomes" id="UP000008680"/>
    </source>
</evidence>
<dbReference type="EC" id="3.5.1.2" evidence="2"/>
<dbReference type="Pfam" id="PF07685">
    <property type="entry name" value="GATase_3"/>
    <property type="match status" value="1"/>
</dbReference>
<feature type="active site" description="Nucleophile" evidence="2">
    <location>
        <position position="98"/>
    </location>
</feature>
<dbReference type="InterPro" id="IPR011698">
    <property type="entry name" value="GATase_3"/>
</dbReference>
<organism evidence="4 5">
    <name type="scientific">Methanobrevibacter ruminantium (strain ATCC 35063 / DSM 1093 / JCM 13430 / OCM 146 / M1)</name>
    <name type="common">Methanobacterium ruminantium</name>
    <dbReference type="NCBI Taxonomy" id="634498"/>
    <lineage>
        <taxon>Archaea</taxon>
        <taxon>Methanobacteriati</taxon>
        <taxon>Methanobacteriota</taxon>
        <taxon>Methanomada group</taxon>
        <taxon>Methanobacteria</taxon>
        <taxon>Methanobacteriales</taxon>
        <taxon>Methanobacteriaceae</taxon>
        <taxon>Methanobrevibacter</taxon>
    </lineage>
</organism>
<dbReference type="EMBL" id="CP001719">
    <property type="protein sequence ID" value="ADC46559.1"/>
    <property type="molecule type" value="Genomic_DNA"/>
</dbReference>
<dbReference type="HAMAP" id="MF_02213">
    <property type="entry name" value="Lipid_II_synth_GatD"/>
    <property type="match status" value="1"/>
</dbReference>
<dbReference type="PANTHER" id="PTHR21343:SF9">
    <property type="entry name" value="LIPID II ISOGLUTAMINYL SYNTHASE (GLUTAMINE-HYDROLYZING) SUBUNIT GATD"/>
    <property type="match status" value="1"/>
</dbReference>
<dbReference type="GO" id="GO:0016740">
    <property type="term" value="F:transferase activity"/>
    <property type="evidence" value="ECO:0007669"/>
    <property type="project" value="UniProtKB-KW"/>
</dbReference>
<keyword evidence="1 2" id="KW-0315">Glutamine amidotransferase</keyword>
<comment type="catalytic activity">
    <reaction evidence="2">
        <text>beta-D-GlcNAc-(1-&gt;4)-Mur2Ac(oyl-L-Ala-gamma-D-Glu-L-Lys-D-Ala-D-Ala)-di-trans,octa-cis-undecaprenyl diphosphate + L-glutamine + ATP + H2O = beta-D-GlcNAc-(1-&gt;4)-Mur2Ac(oyl-L-Ala-D-isoglutaminyl-L-Lys-D-Ala-D-Ala)-di-trans,octa-cis-undecaprenyl diphosphate + L-glutamate + ADP + phosphate + H(+)</text>
        <dbReference type="Rhea" id="RHEA:57928"/>
        <dbReference type="ChEBI" id="CHEBI:15377"/>
        <dbReference type="ChEBI" id="CHEBI:15378"/>
        <dbReference type="ChEBI" id="CHEBI:29985"/>
        <dbReference type="ChEBI" id="CHEBI:30616"/>
        <dbReference type="ChEBI" id="CHEBI:43474"/>
        <dbReference type="ChEBI" id="CHEBI:58359"/>
        <dbReference type="ChEBI" id="CHEBI:60033"/>
        <dbReference type="ChEBI" id="CHEBI:62233"/>
        <dbReference type="ChEBI" id="CHEBI:456216"/>
        <dbReference type="EC" id="6.3.5.13"/>
    </reaction>
</comment>
<dbReference type="PANTHER" id="PTHR21343">
    <property type="entry name" value="DETHIOBIOTIN SYNTHETASE"/>
    <property type="match status" value="1"/>
</dbReference>
<evidence type="ECO:0000256" key="1">
    <source>
        <dbReference type="ARBA" id="ARBA00022962"/>
    </source>
</evidence>
<dbReference type="InterPro" id="IPR029062">
    <property type="entry name" value="Class_I_gatase-like"/>
</dbReference>
<dbReference type="GO" id="GO:0140282">
    <property type="term" value="F:carbon-nitrogen ligase activity on lipid II"/>
    <property type="evidence" value="ECO:0007669"/>
    <property type="project" value="UniProtKB-UniRule"/>
</dbReference>
<dbReference type="GO" id="GO:0009236">
    <property type="term" value="P:cobalamin biosynthetic process"/>
    <property type="evidence" value="ECO:0007669"/>
    <property type="project" value="InterPro"/>
</dbReference>
<dbReference type="PROSITE" id="PS51274">
    <property type="entry name" value="GATASE_COBBQ"/>
    <property type="match status" value="1"/>
</dbReference>
<protein>
    <recommendedName>
        <fullName evidence="2">Lipid II isoglutaminyl synthase (glutamine-hydrolyzing) subunit GatD</fullName>
        <ecNumber evidence="2">6.3.5.13</ecNumber>
    </recommendedName>
    <alternativeName>
        <fullName evidence="2">Lipid II isoglutaminyl synthase glutaminase subunit</fullName>
        <ecNumber evidence="2">3.5.1.2</ecNumber>
    </alternativeName>
</protein>
<accession>D3E1Z8</accession>
<feature type="domain" description="CobB/CobQ-like glutamine amidotransferase" evidence="3">
    <location>
        <begin position="8"/>
        <end position="214"/>
    </location>
</feature>
<feature type="binding site" evidence="2">
    <location>
        <position position="132"/>
    </location>
    <ligand>
        <name>substrate</name>
    </ligand>
</feature>
<dbReference type="PATRIC" id="fig|634498.28.peg.710"/>
<keyword evidence="2" id="KW-0573">Peptidoglycan synthesis</keyword>
<comment type="pathway">
    <text evidence="2">Cell wall biogenesis; peptidoglycan biosynthesis.</text>
</comment>
<dbReference type="HOGENOM" id="CLU_064047_0_0_2"/>
<name>D3E1Z8_METRM</name>
<dbReference type="RefSeq" id="WP_012955510.1">
    <property type="nucleotide sequence ID" value="NC_013790.1"/>
</dbReference>
<dbReference type="SUPFAM" id="SSF52317">
    <property type="entry name" value="Class I glutamine amidotransferase-like"/>
    <property type="match status" value="1"/>
</dbReference>
<dbReference type="GO" id="GO:0004359">
    <property type="term" value="F:glutaminase activity"/>
    <property type="evidence" value="ECO:0007669"/>
    <property type="project" value="UniProtKB-UniRule"/>
</dbReference>
<dbReference type="STRING" id="634498.mru_0708"/>
<dbReference type="UniPathway" id="UPA00219"/>
<dbReference type="EC" id="6.3.5.13" evidence="2"/>
<reference evidence="4 5" key="1">
    <citation type="journal article" date="2010" name="PLoS ONE">
        <title>The genome sequence of the rumen methanogen Methanobrevibacter ruminantium reveals new possibilities for controlling ruminant methane emissions.</title>
        <authorList>
            <person name="Leahy S.C."/>
            <person name="Kelly W.J."/>
            <person name="Altermann E."/>
            <person name="Ronimus R.S."/>
            <person name="Yeoman C.J."/>
            <person name="Pacheco D.M."/>
            <person name="Li D."/>
            <person name="Kong Z."/>
            <person name="McTavish S."/>
            <person name="Sang C."/>
            <person name="Lambie S.C."/>
            <person name="Janssen P.H."/>
            <person name="Dey D."/>
            <person name="Attwood G.T."/>
        </authorList>
    </citation>
    <scope>NUCLEOTIDE SEQUENCE [LARGE SCALE GENOMIC DNA]</scope>
    <source>
        <strain evidence="5">ATCC 35063 / DSM 1093 / JCM 13430 / OCM 146 / M1</strain>
    </source>
</reference>
<evidence type="ECO:0000259" key="3">
    <source>
        <dbReference type="Pfam" id="PF07685"/>
    </source>
</evidence>
<dbReference type="GeneID" id="8770356"/>
<dbReference type="InterPro" id="IPR033949">
    <property type="entry name" value="CobQ_GATase1"/>
</dbReference>
<dbReference type="eggNOG" id="arCOG00105">
    <property type="taxonomic scope" value="Archaea"/>
</dbReference>
<feature type="active site" evidence="2">
    <location>
        <position position="207"/>
    </location>
</feature>
<keyword evidence="2" id="KW-0436">Ligase</keyword>
<evidence type="ECO:0000313" key="4">
    <source>
        <dbReference type="EMBL" id="ADC46559.1"/>
    </source>
</evidence>
<comment type="catalytic activity">
    <reaction evidence="2">
        <text>L-glutamine + H2O = L-glutamate + NH4(+)</text>
        <dbReference type="Rhea" id="RHEA:15889"/>
        <dbReference type="ChEBI" id="CHEBI:15377"/>
        <dbReference type="ChEBI" id="CHEBI:28938"/>
        <dbReference type="ChEBI" id="CHEBI:29985"/>
        <dbReference type="ChEBI" id="CHEBI:58359"/>
        <dbReference type="EC" id="3.5.1.2"/>
    </reaction>
</comment>
<dbReference type="Gene3D" id="3.40.50.880">
    <property type="match status" value="1"/>
</dbReference>
<dbReference type="CDD" id="cd01750">
    <property type="entry name" value="GATase1_CobQ"/>
    <property type="match status" value="1"/>
</dbReference>
<dbReference type="InterPro" id="IPR043702">
    <property type="entry name" value="Lipid_II_synth_GatD"/>
</dbReference>
<keyword evidence="2" id="KW-0378">Hydrolase</keyword>